<evidence type="ECO:0000259" key="2">
    <source>
        <dbReference type="Pfam" id="PF05649"/>
    </source>
</evidence>
<feature type="domain" description="Peptidase M13 N-terminal" evidence="2">
    <location>
        <begin position="7"/>
        <end position="74"/>
    </location>
</feature>
<dbReference type="InterPro" id="IPR000718">
    <property type="entry name" value="Peptidase_M13"/>
</dbReference>
<dbReference type="InterPro" id="IPR008753">
    <property type="entry name" value="Peptidase_M13_N"/>
</dbReference>
<gene>
    <name evidence="3" type="ORF">BIW11_02797</name>
</gene>
<dbReference type="GO" id="GO:0005886">
    <property type="term" value="C:plasma membrane"/>
    <property type="evidence" value="ECO:0007669"/>
    <property type="project" value="TreeGrafter"/>
</dbReference>
<comment type="similarity">
    <text evidence="1">Belongs to the peptidase M13 family.</text>
</comment>
<evidence type="ECO:0000256" key="1">
    <source>
        <dbReference type="ARBA" id="ARBA00007357"/>
    </source>
</evidence>
<dbReference type="PANTHER" id="PTHR11733">
    <property type="entry name" value="ZINC METALLOPROTEASE FAMILY M13 NEPRILYSIN-RELATED"/>
    <property type="match status" value="1"/>
</dbReference>
<organism evidence="3 4">
    <name type="scientific">Tropilaelaps mercedesae</name>
    <dbReference type="NCBI Taxonomy" id="418985"/>
    <lineage>
        <taxon>Eukaryota</taxon>
        <taxon>Metazoa</taxon>
        <taxon>Ecdysozoa</taxon>
        <taxon>Arthropoda</taxon>
        <taxon>Chelicerata</taxon>
        <taxon>Arachnida</taxon>
        <taxon>Acari</taxon>
        <taxon>Parasitiformes</taxon>
        <taxon>Mesostigmata</taxon>
        <taxon>Gamasina</taxon>
        <taxon>Dermanyssoidea</taxon>
        <taxon>Laelapidae</taxon>
        <taxon>Tropilaelaps</taxon>
    </lineage>
</organism>
<protein>
    <submittedName>
        <fullName evidence="3">Endothelin-converting enzyme 1-like</fullName>
    </submittedName>
</protein>
<evidence type="ECO:0000313" key="4">
    <source>
        <dbReference type="Proteomes" id="UP000192247"/>
    </source>
</evidence>
<dbReference type="Pfam" id="PF05649">
    <property type="entry name" value="Peptidase_M13_N"/>
    <property type="match status" value="1"/>
</dbReference>
<dbReference type="Gene3D" id="1.10.1380.10">
    <property type="entry name" value="Neutral endopeptidase , domain2"/>
    <property type="match status" value="1"/>
</dbReference>
<dbReference type="AlphaFoldDB" id="A0A1V9XXE2"/>
<dbReference type="STRING" id="418985.A0A1V9XXE2"/>
<sequence length="78" mass="8865">MDATADPCDDFFEYACGTWNKAHPIPDDRATITTFEVLADQVQLTIKELLEEPESTRDNEVTAKTKRMFNACMNGKYT</sequence>
<dbReference type="InParanoid" id="A0A1V9XXE2"/>
<comment type="caution">
    <text evidence="3">The sequence shown here is derived from an EMBL/GenBank/DDBJ whole genome shotgun (WGS) entry which is preliminary data.</text>
</comment>
<dbReference type="PANTHER" id="PTHR11733:SF241">
    <property type="entry name" value="GH26575P-RELATED"/>
    <property type="match status" value="1"/>
</dbReference>
<dbReference type="PROSITE" id="PS51885">
    <property type="entry name" value="NEPRILYSIN"/>
    <property type="match status" value="1"/>
</dbReference>
<proteinExistence type="inferred from homology"/>
<dbReference type="GO" id="GO:0004222">
    <property type="term" value="F:metalloendopeptidase activity"/>
    <property type="evidence" value="ECO:0007669"/>
    <property type="project" value="InterPro"/>
</dbReference>
<dbReference type="EMBL" id="MNPL01002647">
    <property type="protein sequence ID" value="OQR78083.1"/>
    <property type="molecule type" value="Genomic_DNA"/>
</dbReference>
<dbReference type="GO" id="GO:0016485">
    <property type="term" value="P:protein processing"/>
    <property type="evidence" value="ECO:0007669"/>
    <property type="project" value="TreeGrafter"/>
</dbReference>
<dbReference type="SUPFAM" id="SSF55486">
    <property type="entry name" value="Metalloproteases ('zincins'), catalytic domain"/>
    <property type="match status" value="1"/>
</dbReference>
<dbReference type="InterPro" id="IPR042089">
    <property type="entry name" value="Peptidase_M13_dom_2"/>
</dbReference>
<dbReference type="Proteomes" id="UP000192247">
    <property type="component" value="Unassembled WGS sequence"/>
</dbReference>
<dbReference type="InterPro" id="IPR024079">
    <property type="entry name" value="MetalloPept_cat_dom_sf"/>
</dbReference>
<dbReference type="OrthoDB" id="6493373at2759"/>
<accession>A0A1V9XXE2</accession>
<dbReference type="Gene3D" id="3.40.390.10">
    <property type="entry name" value="Collagenase (Catalytic Domain)"/>
    <property type="match status" value="1"/>
</dbReference>
<keyword evidence="4" id="KW-1185">Reference proteome</keyword>
<name>A0A1V9XXE2_9ACAR</name>
<reference evidence="3 4" key="1">
    <citation type="journal article" date="2017" name="Gigascience">
        <title>Draft genome of the honey bee ectoparasitic mite, Tropilaelaps mercedesae, is shaped by the parasitic life history.</title>
        <authorList>
            <person name="Dong X."/>
            <person name="Armstrong S.D."/>
            <person name="Xia D."/>
            <person name="Makepeace B.L."/>
            <person name="Darby A.C."/>
            <person name="Kadowaki T."/>
        </authorList>
    </citation>
    <scope>NUCLEOTIDE SEQUENCE [LARGE SCALE GENOMIC DNA]</scope>
    <source>
        <strain evidence="3">Wuxi-XJTLU</strain>
    </source>
</reference>
<evidence type="ECO:0000313" key="3">
    <source>
        <dbReference type="EMBL" id="OQR78083.1"/>
    </source>
</evidence>